<feature type="region of interest" description="Disordered" evidence="1">
    <location>
        <begin position="161"/>
        <end position="184"/>
    </location>
</feature>
<gene>
    <name evidence="2" type="ORF">MBM_08443</name>
</gene>
<dbReference type="InParanoid" id="K1W864"/>
<evidence type="ECO:0000256" key="1">
    <source>
        <dbReference type="SAM" id="MobiDB-lite"/>
    </source>
</evidence>
<reference evidence="2 3" key="1">
    <citation type="journal article" date="2012" name="BMC Genomics">
        <title>Sequencing the genome of Marssonina brunnea reveals fungus-poplar co-evolution.</title>
        <authorList>
            <person name="Zhu S."/>
            <person name="Cao Y.-Z."/>
            <person name="Jiang C."/>
            <person name="Tan B.-Y."/>
            <person name="Wang Z."/>
            <person name="Feng S."/>
            <person name="Zhang L."/>
            <person name="Su X.-H."/>
            <person name="Brejova B."/>
            <person name="Vinar T."/>
            <person name="Xu M."/>
            <person name="Wang M.-X."/>
            <person name="Zhang S.-G."/>
            <person name="Huang M.-R."/>
            <person name="Wu R."/>
            <person name="Zhou Y."/>
        </authorList>
    </citation>
    <scope>NUCLEOTIDE SEQUENCE [LARGE SCALE GENOMIC DNA]</scope>
    <source>
        <strain evidence="2 3">MB_m1</strain>
    </source>
</reference>
<organism evidence="2 3">
    <name type="scientific">Marssonina brunnea f. sp. multigermtubi (strain MB_m1)</name>
    <name type="common">Marssonina leaf spot fungus</name>
    <dbReference type="NCBI Taxonomy" id="1072389"/>
    <lineage>
        <taxon>Eukaryota</taxon>
        <taxon>Fungi</taxon>
        <taxon>Dikarya</taxon>
        <taxon>Ascomycota</taxon>
        <taxon>Pezizomycotina</taxon>
        <taxon>Leotiomycetes</taxon>
        <taxon>Helotiales</taxon>
        <taxon>Drepanopezizaceae</taxon>
        <taxon>Drepanopeziza</taxon>
    </lineage>
</organism>
<dbReference type="Proteomes" id="UP000006753">
    <property type="component" value="Unassembled WGS sequence"/>
</dbReference>
<dbReference type="EMBL" id="JH921450">
    <property type="protein sequence ID" value="EKD13360.1"/>
    <property type="molecule type" value="Genomic_DNA"/>
</dbReference>
<protein>
    <submittedName>
        <fullName evidence="2">Uncharacterized protein</fullName>
    </submittedName>
</protein>
<keyword evidence="3" id="KW-1185">Reference proteome</keyword>
<evidence type="ECO:0000313" key="2">
    <source>
        <dbReference type="EMBL" id="EKD13360.1"/>
    </source>
</evidence>
<name>K1W864_MARBU</name>
<dbReference type="RefSeq" id="XP_007296332.1">
    <property type="nucleotide sequence ID" value="XM_007296270.1"/>
</dbReference>
<dbReference type="KEGG" id="mbe:MBM_08443"/>
<dbReference type="GeneID" id="18764378"/>
<dbReference type="OrthoDB" id="3562695at2759"/>
<dbReference type="HOGENOM" id="CLU_698453_0_0_1"/>
<proteinExistence type="predicted"/>
<feature type="compositionally biased region" description="Low complexity" evidence="1">
    <location>
        <begin position="262"/>
        <end position="276"/>
    </location>
</feature>
<dbReference type="AlphaFoldDB" id="K1W864"/>
<evidence type="ECO:0000313" key="3">
    <source>
        <dbReference type="Proteomes" id="UP000006753"/>
    </source>
</evidence>
<sequence>MTVPGHSVPAATDPLSLHRTTHVPTQTPLQAQSTNGVGQKWQRNLSSITDGEAKPMGRTTNTIATTVSTVHSWREFAQRNSREPLPPMRHAHAEDECMIKAFDNKNLRGGAVQSARKELCAGSTSDWKIAAPKELFPVLQPEVSAPRELFPVLQPGVSAPRELFPDARQSPVEPKGFDEPEQVRKRKSKELFMYLVVEKDDETEHQSKRSNPARLRSNTAPAQLPPPTSPTGPVLARISPPKFPVAPVTISIQACSQPFRAESTSPTTTQPESSSPARPDAISAPAQPELKSKDASNIVHSEPSTPVPTPTPPERASTLRSRPETSDQVARRFICAGLGMRLPKRSQDEIEKQKESMELRRKQREDRERNGSVQAWNTLRKVEAPKPTCNRVEAR</sequence>
<feature type="region of interest" description="Disordered" evidence="1">
    <location>
        <begin position="256"/>
        <end position="395"/>
    </location>
</feature>
<feature type="region of interest" description="Disordered" evidence="1">
    <location>
        <begin position="197"/>
        <end position="241"/>
    </location>
</feature>
<feature type="compositionally biased region" description="Basic and acidic residues" evidence="1">
    <location>
        <begin position="345"/>
        <end position="370"/>
    </location>
</feature>
<accession>K1W864</accession>